<comment type="caution">
    <text evidence="1">The sequence shown here is derived from an EMBL/GenBank/DDBJ whole genome shotgun (WGS) entry which is preliminary data.</text>
</comment>
<dbReference type="Proteomes" id="UP000005615">
    <property type="component" value="Unassembled WGS sequence"/>
</dbReference>
<evidence type="ECO:0000313" key="1">
    <source>
        <dbReference type="EMBL" id="EGG29600.1"/>
    </source>
</evidence>
<organism evidence="1 2">
    <name type="scientific">Aequoribacter fuscus</name>
    <dbReference type="NCBI Taxonomy" id="2518989"/>
    <lineage>
        <taxon>Bacteria</taxon>
        <taxon>Pseudomonadati</taxon>
        <taxon>Pseudomonadota</taxon>
        <taxon>Gammaproteobacteria</taxon>
        <taxon>Cellvibrionales</taxon>
        <taxon>Halieaceae</taxon>
        <taxon>Aequoribacter</taxon>
    </lineage>
</organism>
<accession>F3L237</accession>
<sequence length="154" mass="17309">MHRTFWGRLTVLDLISQASKINALLSDDEASEQRAAVLEDSFEPCIGQAYDLVLIWDFALYLSDSNLNWLNDWLDAMLTYDGVAHGFVCHNATRGLVAKRWGIAGPNQLEAESASAELPYRHLRGALSRGLPDFQIDKSVLMKDGRLEFVIRRG</sequence>
<evidence type="ECO:0000313" key="2">
    <source>
        <dbReference type="Proteomes" id="UP000005615"/>
    </source>
</evidence>
<keyword evidence="2" id="KW-1185">Reference proteome</keyword>
<proteinExistence type="predicted"/>
<gene>
    <name evidence="1" type="ORF">IMCC3088_1604</name>
</gene>
<reference evidence="1 2" key="1">
    <citation type="journal article" date="2011" name="J. Bacteriol.">
        <title>Genome sequence of strain IMCC3088, a proteorhodopsin-containing marine bacterium belonging to the OM60/NOR5 clade.</title>
        <authorList>
            <person name="Jang Y."/>
            <person name="Oh H.M."/>
            <person name="Kang I."/>
            <person name="Lee K."/>
            <person name="Yang S.J."/>
            <person name="Cho J.C."/>
        </authorList>
    </citation>
    <scope>NUCLEOTIDE SEQUENCE [LARGE SCALE GENOMIC DNA]</scope>
    <source>
        <strain evidence="1 2">IMCC3088</strain>
    </source>
</reference>
<dbReference type="EMBL" id="AEIG01000041">
    <property type="protein sequence ID" value="EGG29600.1"/>
    <property type="molecule type" value="Genomic_DNA"/>
</dbReference>
<dbReference type="AlphaFoldDB" id="F3L237"/>
<evidence type="ECO:0008006" key="3">
    <source>
        <dbReference type="Google" id="ProtNLM"/>
    </source>
</evidence>
<protein>
    <recommendedName>
        <fullName evidence="3">Methyltransferase</fullName>
    </recommendedName>
</protein>
<name>F3L237_9GAMM</name>